<evidence type="ECO:0000313" key="7">
    <source>
        <dbReference type="EMBL" id="KAF2839524.1"/>
    </source>
</evidence>
<dbReference type="Gene3D" id="2.115.10.20">
    <property type="entry name" value="Glycosyl hydrolase domain, family 43"/>
    <property type="match status" value="1"/>
</dbReference>
<evidence type="ECO:0000256" key="3">
    <source>
        <dbReference type="ARBA" id="ARBA00023295"/>
    </source>
</evidence>
<protein>
    <submittedName>
        <fullName evidence="7">Glycoside hydrolase family 32 protein</fullName>
    </submittedName>
</protein>
<dbReference type="InterPro" id="IPR023296">
    <property type="entry name" value="Glyco_hydro_beta-prop_sf"/>
</dbReference>
<evidence type="ECO:0000313" key="8">
    <source>
        <dbReference type="Proteomes" id="UP000799429"/>
    </source>
</evidence>
<evidence type="ECO:0000256" key="2">
    <source>
        <dbReference type="ARBA" id="ARBA00022801"/>
    </source>
</evidence>
<dbReference type="InterPro" id="IPR001362">
    <property type="entry name" value="Glyco_hydro_32"/>
</dbReference>
<dbReference type="InterPro" id="IPR013320">
    <property type="entry name" value="ConA-like_dom_sf"/>
</dbReference>
<evidence type="ECO:0000259" key="5">
    <source>
        <dbReference type="Pfam" id="PF00251"/>
    </source>
</evidence>
<reference evidence="7" key="1">
    <citation type="journal article" date="2020" name="Stud. Mycol.">
        <title>101 Dothideomycetes genomes: a test case for predicting lifestyles and emergence of pathogens.</title>
        <authorList>
            <person name="Haridas S."/>
            <person name="Albert R."/>
            <person name="Binder M."/>
            <person name="Bloem J."/>
            <person name="Labutti K."/>
            <person name="Salamov A."/>
            <person name="Andreopoulos B."/>
            <person name="Baker S."/>
            <person name="Barry K."/>
            <person name="Bills G."/>
            <person name="Bluhm B."/>
            <person name="Cannon C."/>
            <person name="Castanera R."/>
            <person name="Culley D."/>
            <person name="Daum C."/>
            <person name="Ezra D."/>
            <person name="Gonzalez J."/>
            <person name="Henrissat B."/>
            <person name="Kuo A."/>
            <person name="Liang C."/>
            <person name="Lipzen A."/>
            <person name="Lutzoni F."/>
            <person name="Magnuson J."/>
            <person name="Mondo S."/>
            <person name="Nolan M."/>
            <person name="Ohm R."/>
            <person name="Pangilinan J."/>
            <person name="Park H.-J."/>
            <person name="Ramirez L."/>
            <person name="Alfaro M."/>
            <person name="Sun H."/>
            <person name="Tritt A."/>
            <person name="Yoshinaga Y."/>
            <person name="Zwiers L.-H."/>
            <person name="Turgeon B."/>
            <person name="Goodwin S."/>
            <person name="Spatafora J."/>
            <person name="Crous P."/>
            <person name="Grigoriev I."/>
        </authorList>
    </citation>
    <scope>NUCLEOTIDE SEQUENCE</scope>
    <source>
        <strain evidence="7">CBS 101060</strain>
    </source>
</reference>
<dbReference type="Pfam" id="PF00251">
    <property type="entry name" value="Glyco_hydro_32N"/>
    <property type="match status" value="1"/>
</dbReference>
<dbReference type="EMBL" id="MU006094">
    <property type="protein sequence ID" value="KAF2839524.1"/>
    <property type="molecule type" value="Genomic_DNA"/>
</dbReference>
<proteinExistence type="inferred from homology"/>
<comment type="similarity">
    <text evidence="1 4">Belongs to the glycosyl hydrolase 32 family.</text>
</comment>
<feature type="domain" description="Glycosyl hydrolase family 32 C-terminal" evidence="6">
    <location>
        <begin position="426"/>
        <end position="578"/>
    </location>
</feature>
<name>A0A9P4SBT2_9PEZI</name>
<dbReference type="InterPro" id="IPR013148">
    <property type="entry name" value="Glyco_hydro_32_N"/>
</dbReference>
<dbReference type="AlphaFoldDB" id="A0A9P4SBT2"/>
<comment type="caution">
    <text evidence="7">The sequence shown here is derived from an EMBL/GenBank/DDBJ whole genome shotgun (WGS) entry which is preliminary data.</text>
</comment>
<evidence type="ECO:0000256" key="1">
    <source>
        <dbReference type="ARBA" id="ARBA00009902"/>
    </source>
</evidence>
<keyword evidence="2 4" id="KW-0378">Hydrolase</keyword>
<feature type="domain" description="Glycosyl hydrolase family 32 N-terminal" evidence="5">
    <location>
        <begin position="33"/>
        <end position="383"/>
    </location>
</feature>
<evidence type="ECO:0000259" key="6">
    <source>
        <dbReference type="Pfam" id="PF08244"/>
    </source>
</evidence>
<organism evidence="7 8">
    <name type="scientific">Patellaria atrata CBS 101060</name>
    <dbReference type="NCBI Taxonomy" id="1346257"/>
    <lineage>
        <taxon>Eukaryota</taxon>
        <taxon>Fungi</taxon>
        <taxon>Dikarya</taxon>
        <taxon>Ascomycota</taxon>
        <taxon>Pezizomycotina</taxon>
        <taxon>Dothideomycetes</taxon>
        <taxon>Dothideomycetes incertae sedis</taxon>
        <taxon>Patellariales</taxon>
        <taxon>Patellariaceae</taxon>
        <taxon>Patellaria</taxon>
    </lineage>
</organism>
<gene>
    <name evidence="7" type="ORF">M501DRAFT_933078</name>
</gene>
<dbReference type="InterPro" id="IPR013189">
    <property type="entry name" value="Glyco_hydro_32_C"/>
</dbReference>
<accession>A0A9P4SBT2</accession>
<dbReference type="SUPFAM" id="SSF75005">
    <property type="entry name" value="Arabinanase/levansucrase/invertase"/>
    <property type="match status" value="1"/>
</dbReference>
<dbReference type="Proteomes" id="UP000799429">
    <property type="component" value="Unassembled WGS sequence"/>
</dbReference>
<dbReference type="Pfam" id="PF08244">
    <property type="entry name" value="Glyco_hydro_32C"/>
    <property type="match status" value="1"/>
</dbReference>
<dbReference type="GO" id="GO:0005987">
    <property type="term" value="P:sucrose catabolic process"/>
    <property type="evidence" value="ECO:0007669"/>
    <property type="project" value="TreeGrafter"/>
</dbReference>
<dbReference type="SUPFAM" id="SSF49899">
    <property type="entry name" value="Concanavalin A-like lectins/glucanases"/>
    <property type="match status" value="1"/>
</dbReference>
<keyword evidence="3 4" id="KW-0326">Glycosidase</keyword>
<dbReference type="PANTHER" id="PTHR42800:SF3">
    <property type="entry name" value="GLYCOSYL HYDROLASE FAMILY 32 N-TERMINAL DOMAIN-CONTAINING PROTEIN"/>
    <property type="match status" value="1"/>
</dbReference>
<dbReference type="PANTHER" id="PTHR42800">
    <property type="entry name" value="EXOINULINASE INUD (AFU_ORTHOLOGUE AFUA_5G00480)"/>
    <property type="match status" value="1"/>
</dbReference>
<dbReference type="SMART" id="SM00640">
    <property type="entry name" value="Glyco_32"/>
    <property type="match status" value="1"/>
</dbReference>
<dbReference type="Gene3D" id="2.60.120.560">
    <property type="entry name" value="Exo-inulinase, domain 1"/>
    <property type="match status" value="1"/>
</dbReference>
<dbReference type="GO" id="GO:0005737">
    <property type="term" value="C:cytoplasm"/>
    <property type="evidence" value="ECO:0007669"/>
    <property type="project" value="TreeGrafter"/>
</dbReference>
<sequence length="613" mass="67666">MVTVVNGQAVLTAESISAMGNNSLFTRWRPIYHFQAPAGWMNDPCAAMYDPQGDLYHLHYQWHPNHVNWGNISWGHATSKDMITWTDIGGWKDDEAQSLGPGPKGSYDDLGVFSGTGQPVNLNGTTDGTLTVYYTCVSELPTGWSIPYIPGTEKQCIATSSDGGITWQKWEGNPYLSDPPEDWNITGWRDPFVQPWPELDEIIATNHLPHYYTVFGSGIRGEAPRMPIYSAHSDQLTNWTFLGSVWEPEINGSLGSLLETGTYGFNFEVSGFFSITDDDGEVFFVTNMGTEGGNVPFHQDDHWALWHFGDVSLVDDRGWKYVPTAGGAADWGILYALTSFLDVKNDNRRVQWGWAPESNNGFGITQNGYQGALALPRHLYVHKTVGVTVKNSDLDQPGNIIYRQQPNGSYTAYTLGVVPLPEVVDAIRADSEQQTFTGPYCETTMLGDAGDHYMLTATVISTNGPVGLTIAASPECDEYTHITYDPSNHTVLFDRTHSSLIEEYAATSFTGYFKPYTVAGCPEPIAWTVFVDGSLVEVYVNGRFAMTMRVYPSMLASTVFGVFVGEGVEAVVEGVEVWMGVGSVWPGRPRDSSSKLVFDTPEETGNYTWWAGN</sequence>
<dbReference type="GO" id="GO:0004575">
    <property type="term" value="F:sucrose alpha-glucosidase activity"/>
    <property type="evidence" value="ECO:0007669"/>
    <property type="project" value="TreeGrafter"/>
</dbReference>
<dbReference type="OrthoDB" id="202537at2759"/>
<dbReference type="CDD" id="cd18621">
    <property type="entry name" value="GH32_XdINV-like"/>
    <property type="match status" value="1"/>
</dbReference>
<keyword evidence="8" id="KW-1185">Reference proteome</keyword>
<evidence type="ECO:0000256" key="4">
    <source>
        <dbReference type="RuleBase" id="RU362110"/>
    </source>
</evidence>